<dbReference type="PANTHER" id="PTHR13622:SF8">
    <property type="entry name" value="THIAMIN PYROPHOSPHOKINASE 1"/>
    <property type="match status" value="1"/>
</dbReference>
<comment type="caution">
    <text evidence="2">The sequence shown here is derived from an EMBL/GenBank/DDBJ whole genome shotgun (WGS) entry which is preliminary data.</text>
</comment>
<dbReference type="OrthoDB" id="10261522at2759"/>
<dbReference type="FunFam" id="3.90.79.10:FF:000019">
    <property type="entry name" value="Thiamin pyrophosphokinase, putative"/>
    <property type="match status" value="1"/>
</dbReference>
<reference evidence="2" key="1">
    <citation type="submission" date="2022-07" db="EMBL/GenBank/DDBJ databases">
        <title>Phylogenomic reconstructions and comparative analyses of Kickxellomycotina fungi.</title>
        <authorList>
            <person name="Reynolds N.K."/>
            <person name="Stajich J.E."/>
            <person name="Barry K."/>
            <person name="Grigoriev I.V."/>
            <person name="Crous P."/>
            <person name="Smith M.E."/>
        </authorList>
    </citation>
    <scope>NUCLEOTIDE SEQUENCE</scope>
    <source>
        <strain evidence="2">IMI 214461</strain>
    </source>
</reference>
<dbReference type="PANTHER" id="PTHR13622">
    <property type="entry name" value="THIAMIN PYROPHOSPHOKINASE"/>
    <property type="match status" value="1"/>
</dbReference>
<dbReference type="CDD" id="cd03676">
    <property type="entry name" value="NUDIX_Tnr3_like"/>
    <property type="match status" value="1"/>
</dbReference>
<evidence type="ECO:0000313" key="2">
    <source>
        <dbReference type="EMBL" id="KAJ2001354.1"/>
    </source>
</evidence>
<protein>
    <recommendedName>
        <fullName evidence="1">Nudix hydrolase domain-containing protein</fullName>
    </recommendedName>
</protein>
<organism evidence="2 3">
    <name type="scientific">Coemansia thaxteri</name>
    <dbReference type="NCBI Taxonomy" id="2663907"/>
    <lineage>
        <taxon>Eukaryota</taxon>
        <taxon>Fungi</taxon>
        <taxon>Fungi incertae sedis</taxon>
        <taxon>Zoopagomycota</taxon>
        <taxon>Kickxellomycotina</taxon>
        <taxon>Kickxellomycetes</taxon>
        <taxon>Kickxellales</taxon>
        <taxon>Kickxellaceae</taxon>
        <taxon>Coemansia</taxon>
    </lineage>
</organism>
<dbReference type="InterPro" id="IPR031804">
    <property type="entry name" value="DUF4743"/>
</dbReference>
<dbReference type="AlphaFoldDB" id="A0A9W8BGQ4"/>
<dbReference type="InterPro" id="IPR000086">
    <property type="entry name" value="NUDIX_hydrolase_dom"/>
</dbReference>
<dbReference type="InterPro" id="IPR015797">
    <property type="entry name" value="NUDIX_hydrolase-like_dom_sf"/>
</dbReference>
<dbReference type="Pfam" id="PF00293">
    <property type="entry name" value="NUDIX"/>
    <property type="match status" value="1"/>
</dbReference>
<dbReference type="PROSITE" id="PS51462">
    <property type="entry name" value="NUDIX"/>
    <property type="match status" value="1"/>
</dbReference>
<evidence type="ECO:0000259" key="1">
    <source>
        <dbReference type="PROSITE" id="PS51462"/>
    </source>
</evidence>
<dbReference type="Proteomes" id="UP001150907">
    <property type="component" value="Unassembled WGS sequence"/>
</dbReference>
<feature type="domain" description="Nudix hydrolase" evidence="1">
    <location>
        <begin position="137"/>
        <end position="279"/>
    </location>
</feature>
<name>A0A9W8BGQ4_9FUNG</name>
<dbReference type="Pfam" id="PF15916">
    <property type="entry name" value="DUF4743"/>
    <property type="match status" value="1"/>
</dbReference>
<evidence type="ECO:0000313" key="3">
    <source>
        <dbReference type="Proteomes" id="UP001150907"/>
    </source>
</evidence>
<sequence>MKSILEIAASCNSVGDIEEVIEREGLYRFLVGGALAGQMAAGDVTALKGAAGQFNSRAVFAIDDTQHTVQFSEWCGDRTTRTAAMAAVLARLRKEDAWASLRKWRNELYPVYGDASDADNVAVMIERAASYNFGIRTYGVHVNGIRRSEGTGAVEGMWVARRSPNKPTWPGFLDQIAAGGIGDGAGVRESMIKECGEEAGIPRELAEAGARLAGTIQYFTRSALGLQPETQYVYDLELPAHFVPEPRDGEVESFEFLSLDKVLDRVRRGEFKPNCAMCVADFLVRHGVLTPENEPDYLAILDHLHRPLPYSAPTTVSPRSAL</sequence>
<proteinExistence type="predicted"/>
<dbReference type="SUPFAM" id="SSF55811">
    <property type="entry name" value="Nudix"/>
    <property type="match status" value="1"/>
</dbReference>
<dbReference type="EMBL" id="JANBQF010000417">
    <property type="protein sequence ID" value="KAJ2001354.1"/>
    <property type="molecule type" value="Genomic_DNA"/>
</dbReference>
<gene>
    <name evidence="2" type="ORF">H4R26_004173</name>
</gene>
<dbReference type="GO" id="GO:0044715">
    <property type="term" value="F:8-oxo-dGDP phosphatase activity"/>
    <property type="evidence" value="ECO:0007669"/>
    <property type="project" value="UniProtKB-ARBA"/>
</dbReference>
<keyword evidence="3" id="KW-1185">Reference proteome</keyword>
<accession>A0A9W8BGQ4</accession>
<dbReference type="Gene3D" id="3.90.79.10">
    <property type="entry name" value="Nucleoside Triphosphate Pyrophosphohydrolase"/>
    <property type="match status" value="1"/>
</dbReference>